<dbReference type="InterPro" id="IPR022023">
    <property type="entry name" value="U1snRNP70_N"/>
</dbReference>
<evidence type="ECO:0000256" key="2">
    <source>
        <dbReference type="ARBA" id="ARBA00022884"/>
    </source>
</evidence>
<evidence type="ECO:0000256" key="1">
    <source>
        <dbReference type="ARBA" id="ARBA00004123"/>
    </source>
</evidence>
<evidence type="ECO:0000256" key="5">
    <source>
        <dbReference type="PROSITE-ProRule" id="PRU00176"/>
    </source>
</evidence>
<keyword evidence="4 8" id="KW-0687">Ribonucleoprotein</keyword>
<dbReference type="AlphaFoldDB" id="A0A0F7ST11"/>
<feature type="compositionally biased region" description="Gly residues" evidence="6">
    <location>
        <begin position="306"/>
        <end position="322"/>
    </location>
</feature>
<dbReference type="GO" id="GO:0071011">
    <property type="term" value="C:precatalytic spliceosome"/>
    <property type="evidence" value="ECO:0007669"/>
    <property type="project" value="TreeGrafter"/>
</dbReference>
<keyword evidence="3" id="KW-0539">Nucleus</keyword>
<feature type="region of interest" description="Disordered" evidence="6">
    <location>
        <begin position="104"/>
        <end position="128"/>
    </location>
</feature>
<feature type="compositionally biased region" description="Basic and acidic residues" evidence="6">
    <location>
        <begin position="51"/>
        <end position="62"/>
    </location>
</feature>
<dbReference type="InterPro" id="IPR035979">
    <property type="entry name" value="RBD_domain_sf"/>
</dbReference>
<feature type="compositionally biased region" description="Basic and acidic residues" evidence="6">
    <location>
        <begin position="104"/>
        <end position="117"/>
    </location>
</feature>
<feature type="region of interest" description="Disordered" evidence="6">
    <location>
        <begin position="51"/>
        <end position="89"/>
    </location>
</feature>
<evidence type="ECO:0000313" key="8">
    <source>
        <dbReference type="EMBL" id="CED84611.1"/>
    </source>
</evidence>
<dbReference type="GO" id="GO:0071004">
    <property type="term" value="C:U2-type prespliceosome"/>
    <property type="evidence" value="ECO:0007669"/>
    <property type="project" value="TreeGrafter"/>
</dbReference>
<name>A0A0F7ST11_PHARH</name>
<dbReference type="GO" id="GO:0003729">
    <property type="term" value="F:mRNA binding"/>
    <property type="evidence" value="ECO:0007669"/>
    <property type="project" value="TreeGrafter"/>
</dbReference>
<evidence type="ECO:0000259" key="7">
    <source>
        <dbReference type="PROSITE" id="PS50102"/>
    </source>
</evidence>
<accession>A0A0F7ST11</accession>
<dbReference type="SMART" id="SM00360">
    <property type="entry name" value="RRM"/>
    <property type="match status" value="1"/>
</dbReference>
<dbReference type="FunFam" id="3.30.70.330:FF:000132">
    <property type="entry name" value="Small nuclear ribonucleoprotein U11/U12 subunit 35"/>
    <property type="match status" value="1"/>
</dbReference>
<dbReference type="CDD" id="cd12236">
    <property type="entry name" value="RRM_snRNP70"/>
    <property type="match status" value="1"/>
</dbReference>
<dbReference type="InterPro" id="IPR034143">
    <property type="entry name" value="snRNP70_RRM"/>
</dbReference>
<reference evidence="8" key="1">
    <citation type="submission" date="2014-08" db="EMBL/GenBank/DDBJ databases">
        <authorList>
            <person name="Sharma Rahul"/>
            <person name="Thines Marco"/>
        </authorList>
    </citation>
    <scope>NUCLEOTIDE SEQUENCE</scope>
</reference>
<dbReference type="GO" id="GO:0005685">
    <property type="term" value="C:U1 snRNP"/>
    <property type="evidence" value="ECO:0007669"/>
    <property type="project" value="TreeGrafter"/>
</dbReference>
<comment type="subcellular location">
    <subcellularLocation>
        <location evidence="1">Nucleus</location>
    </subcellularLocation>
</comment>
<dbReference type="Pfam" id="PF12220">
    <property type="entry name" value="U1snRNP70_N"/>
    <property type="match status" value="1"/>
</dbReference>
<feature type="compositionally biased region" description="Gly residues" evidence="6">
    <location>
        <begin position="329"/>
        <end position="356"/>
    </location>
</feature>
<evidence type="ECO:0000256" key="4">
    <source>
        <dbReference type="ARBA" id="ARBA00023274"/>
    </source>
</evidence>
<dbReference type="PRINTS" id="PR01228">
    <property type="entry name" value="EGGSHELL"/>
</dbReference>
<feature type="region of interest" description="Disordered" evidence="6">
    <location>
        <begin position="237"/>
        <end position="264"/>
    </location>
</feature>
<evidence type="ECO:0000256" key="6">
    <source>
        <dbReference type="SAM" id="MobiDB-lite"/>
    </source>
</evidence>
<protein>
    <submittedName>
        <fullName evidence="8">U1 small nuclear ribonucleoprotein (RRM superfamily)</fullName>
    </submittedName>
</protein>
<dbReference type="Pfam" id="PF00076">
    <property type="entry name" value="RRM_1"/>
    <property type="match status" value="1"/>
</dbReference>
<organism evidence="8">
    <name type="scientific">Phaffia rhodozyma</name>
    <name type="common">Yeast</name>
    <name type="synonym">Xanthophyllomyces dendrorhous</name>
    <dbReference type="NCBI Taxonomy" id="264483"/>
    <lineage>
        <taxon>Eukaryota</taxon>
        <taxon>Fungi</taxon>
        <taxon>Dikarya</taxon>
        <taxon>Basidiomycota</taxon>
        <taxon>Agaricomycotina</taxon>
        <taxon>Tremellomycetes</taxon>
        <taxon>Cystofilobasidiales</taxon>
        <taxon>Mrakiaceae</taxon>
        <taxon>Phaffia</taxon>
    </lineage>
</organism>
<dbReference type="InterPro" id="IPR051183">
    <property type="entry name" value="U1_U11-U12_snRNP_70-35kDa"/>
</dbReference>
<dbReference type="PROSITE" id="PS50102">
    <property type="entry name" value="RRM"/>
    <property type="match status" value="1"/>
</dbReference>
<dbReference type="SUPFAM" id="SSF54928">
    <property type="entry name" value="RNA-binding domain, RBD"/>
    <property type="match status" value="1"/>
</dbReference>
<evidence type="ECO:0000256" key="3">
    <source>
        <dbReference type="ARBA" id="ARBA00023242"/>
    </source>
</evidence>
<proteinExistence type="predicted"/>
<dbReference type="GO" id="GO:0030619">
    <property type="term" value="F:U1 snRNA binding"/>
    <property type="evidence" value="ECO:0007669"/>
    <property type="project" value="InterPro"/>
</dbReference>
<dbReference type="PANTHER" id="PTHR13952">
    <property type="entry name" value="U1 SMALL NUCLEAR RIBONUCLEOPROTEIN 70 KD"/>
    <property type="match status" value="1"/>
</dbReference>
<feature type="compositionally biased region" description="Acidic residues" evidence="6">
    <location>
        <begin position="63"/>
        <end position="75"/>
    </location>
</feature>
<feature type="region of interest" description="Disordered" evidence="6">
    <location>
        <begin position="306"/>
        <end position="385"/>
    </location>
</feature>
<feature type="compositionally biased region" description="Gly residues" evidence="6">
    <location>
        <begin position="238"/>
        <end position="264"/>
    </location>
</feature>
<feature type="domain" description="RRM" evidence="7">
    <location>
        <begin position="135"/>
        <end position="212"/>
    </location>
</feature>
<dbReference type="InterPro" id="IPR000504">
    <property type="entry name" value="RRM_dom"/>
</dbReference>
<dbReference type="GO" id="GO:0000398">
    <property type="term" value="P:mRNA splicing, via spliceosome"/>
    <property type="evidence" value="ECO:0007669"/>
    <property type="project" value="TreeGrafter"/>
</dbReference>
<sequence length="385" mass="40297">MTALLPPNLLKLFAPRPPIPYIKGVGPDPNVVRSHTLTGVGAIFSELKAEEAKKEQQRLETGKDEDEDEEQDVEDALNGGQKPVKKKKEAFTLCEEEKRKLKREEKLKQKEEWKKNAESSYHPQDDSEAVGDPYKTLFISRLSKKATEVDVRREFEMYGAIERVRIVRSKKGTSRGYAFVVYERERDMKAAYKDAENIPIQGKNIRVDVERGRTVKGWKPARIGGGLGGKPKPVDHSVGGGFSGGPPGGGFGAPRGGFRGGFRGGMGGGGAGGGFRGGMGGSGGGFRGGGSGGGFRGGFSGGGGDRGGYGGGGFQPRGGDSGYGDRAGRGGYGGGSRGGSGGGLGYSNPGFGGGGAPPSDGGYKREYDSGGPGGYGGRDEKRPRY</sequence>
<dbReference type="EMBL" id="LN483166">
    <property type="protein sequence ID" value="CED84611.1"/>
    <property type="molecule type" value="Genomic_DNA"/>
</dbReference>
<dbReference type="InterPro" id="IPR012677">
    <property type="entry name" value="Nucleotide-bd_a/b_plait_sf"/>
</dbReference>
<dbReference type="PANTHER" id="PTHR13952:SF5">
    <property type="entry name" value="U1 SMALL NUCLEAR RIBONUCLEOPROTEIN 70 KDA"/>
    <property type="match status" value="1"/>
</dbReference>
<dbReference type="Gene3D" id="3.30.70.330">
    <property type="match status" value="1"/>
</dbReference>
<keyword evidence="2 5" id="KW-0694">RNA-binding</keyword>